<evidence type="ECO:0000256" key="1">
    <source>
        <dbReference type="SAM" id="SignalP"/>
    </source>
</evidence>
<accession>A0A9D2LKI4</accession>
<gene>
    <name evidence="2" type="ORF">H9787_11065</name>
</gene>
<keyword evidence="1" id="KW-0732">Signal</keyword>
<feature type="signal peptide" evidence="1">
    <location>
        <begin position="1"/>
        <end position="20"/>
    </location>
</feature>
<reference evidence="2" key="1">
    <citation type="journal article" date="2021" name="PeerJ">
        <title>Extensive microbial diversity within the chicken gut microbiome revealed by metagenomics and culture.</title>
        <authorList>
            <person name="Gilroy R."/>
            <person name="Ravi A."/>
            <person name="Getino M."/>
            <person name="Pursley I."/>
            <person name="Horton D.L."/>
            <person name="Alikhan N.F."/>
            <person name="Baker D."/>
            <person name="Gharbi K."/>
            <person name="Hall N."/>
            <person name="Watson M."/>
            <person name="Adriaenssens E.M."/>
            <person name="Foster-Nyarko E."/>
            <person name="Jarju S."/>
            <person name="Secka A."/>
            <person name="Antonio M."/>
            <person name="Oren A."/>
            <person name="Chaudhuri R.R."/>
            <person name="La Ragione R."/>
            <person name="Hildebrand F."/>
            <person name="Pallen M.J."/>
        </authorList>
    </citation>
    <scope>NUCLEOTIDE SEQUENCE</scope>
    <source>
        <strain evidence="2">ChiBcec18-1249</strain>
    </source>
</reference>
<name>A0A9D2LKI4_9FIRM</name>
<sequence>MKKYLMLCALALTLLLTACGGGQNTDDAAQETEKDHYYQILDAGGQELYTVTDDAAVSEIDALINEAGGENAAHGSAEGTPLYTYVYWQETTLHAGEDPDAEREYLEVFRTQVRSDSNDVTTEVLSDTLEGVGEAINVEGLGGLLTFSTEVSQETADALRDPGQFADT</sequence>
<feature type="chain" id="PRO_5039345785" evidence="1">
    <location>
        <begin position="21"/>
        <end position="168"/>
    </location>
</feature>
<organism evidence="2 3">
    <name type="scientific">Candidatus Oscillibacter excrementigallinarum</name>
    <dbReference type="NCBI Taxonomy" id="2838716"/>
    <lineage>
        <taxon>Bacteria</taxon>
        <taxon>Bacillati</taxon>
        <taxon>Bacillota</taxon>
        <taxon>Clostridia</taxon>
        <taxon>Eubacteriales</taxon>
        <taxon>Oscillospiraceae</taxon>
        <taxon>Oscillibacter</taxon>
    </lineage>
</organism>
<reference evidence="2" key="2">
    <citation type="submission" date="2021-04" db="EMBL/GenBank/DDBJ databases">
        <authorList>
            <person name="Gilroy R."/>
        </authorList>
    </citation>
    <scope>NUCLEOTIDE SEQUENCE</scope>
    <source>
        <strain evidence="2">ChiBcec18-1249</strain>
    </source>
</reference>
<dbReference type="EMBL" id="DWZJ01000100">
    <property type="protein sequence ID" value="HJB14232.1"/>
    <property type="molecule type" value="Genomic_DNA"/>
</dbReference>
<comment type="caution">
    <text evidence="2">The sequence shown here is derived from an EMBL/GenBank/DDBJ whole genome shotgun (WGS) entry which is preliminary data.</text>
</comment>
<dbReference type="Proteomes" id="UP000823824">
    <property type="component" value="Unassembled WGS sequence"/>
</dbReference>
<proteinExistence type="predicted"/>
<dbReference type="AlphaFoldDB" id="A0A9D2LKI4"/>
<evidence type="ECO:0000313" key="2">
    <source>
        <dbReference type="EMBL" id="HJB14232.1"/>
    </source>
</evidence>
<protein>
    <submittedName>
        <fullName evidence="2">Uncharacterized protein</fullName>
    </submittedName>
</protein>
<evidence type="ECO:0000313" key="3">
    <source>
        <dbReference type="Proteomes" id="UP000823824"/>
    </source>
</evidence>
<dbReference type="PROSITE" id="PS51257">
    <property type="entry name" value="PROKAR_LIPOPROTEIN"/>
    <property type="match status" value="1"/>
</dbReference>